<dbReference type="PANTHER" id="PTHR19211:SF136">
    <property type="entry name" value="ABC TRANSPORTER F FAMILY MEMBER 1 ISOFORM X1"/>
    <property type="match status" value="1"/>
</dbReference>
<dbReference type="FunFam" id="3.40.50.300:FF:000683">
    <property type="entry name" value="Abc transporter f family member 1"/>
    <property type="match status" value="1"/>
</dbReference>
<dbReference type="InterPro" id="IPR032781">
    <property type="entry name" value="ABC_tran_Xtn"/>
</dbReference>
<evidence type="ECO:0000256" key="5">
    <source>
        <dbReference type="SAM" id="MobiDB-lite"/>
    </source>
</evidence>
<dbReference type="Gramene" id="ESW22149">
    <property type="protein sequence ID" value="ESW22149"/>
    <property type="gene ID" value="PHAVU_005G131600g"/>
</dbReference>
<dbReference type="SMART" id="SM00382">
    <property type="entry name" value="AAA"/>
    <property type="match status" value="2"/>
</dbReference>
<dbReference type="EMBL" id="CM002292">
    <property type="protein sequence ID" value="ESW22149.1"/>
    <property type="molecule type" value="Genomic_DNA"/>
</dbReference>
<dbReference type="OrthoDB" id="2110130at2759"/>
<dbReference type="InterPro" id="IPR017871">
    <property type="entry name" value="ABC_transporter-like_CS"/>
</dbReference>
<comment type="similarity">
    <text evidence="4">Belongs to the ABC transporter superfamily. ABCF family. EF3 (TC 3.A.1.121) subfamily.</text>
</comment>
<dbReference type="InterPro" id="IPR027417">
    <property type="entry name" value="P-loop_NTPase"/>
</dbReference>
<organism evidence="7 8">
    <name type="scientific">Phaseolus vulgaris</name>
    <name type="common">Kidney bean</name>
    <name type="synonym">French bean</name>
    <dbReference type="NCBI Taxonomy" id="3885"/>
    <lineage>
        <taxon>Eukaryota</taxon>
        <taxon>Viridiplantae</taxon>
        <taxon>Streptophyta</taxon>
        <taxon>Embryophyta</taxon>
        <taxon>Tracheophyta</taxon>
        <taxon>Spermatophyta</taxon>
        <taxon>Magnoliopsida</taxon>
        <taxon>eudicotyledons</taxon>
        <taxon>Gunneridae</taxon>
        <taxon>Pentapetalae</taxon>
        <taxon>rosids</taxon>
        <taxon>fabids</taxon>
        <taxon>Fabales</taxon>
        <taxon>Fabaceae</taxon>
        <taxon>Papilionoideae</taxon>
        <taxon>50 kb inversion clade</taxon>
        <taxon>NPAAA clade</taxon>
        <taxon>indigoferoid/millettioid clade</taxon>
        <taxon>Phaseoleae</taxon>
        <taxon>Phaseolus</taxon>
    </lineage>
</organism>
<dbReference type="SMR" id="V7BW36"/>
<keyword evidence="1" id="KW-0677">Repeat</keyword>
<evidence type="ECO:0000256" key="3">
    <source>
        <dbReference type="ARBA" id="ARBA00022840"/>
    </source>
</evidence>
<evidence type="ECO:0000259" key="6">
    <source>
        <dbReference type="PROSITE" id="PS50893"/>
    </source>
</evidence>
<dbReference type="PANTHER" id="PTHR19211">
    <property type="entry name" value="ATP-BINDING TRANSPORT PROTEIN-RELATED"/>
    <property type="match status" value="1"/>
</dbReference>
<keyword evidence="3" id="KW-0067">ATP-binding</keyword>
<evidence type="ECO:0000256" key="2">
    <source>
        <dbReference type="ARBA" id="ARBA00022741"/>
    </source>
</evidence>
<name>V7BW36_PHAVU</name>
<dbReference type="AlphaFoldDB" id="V7BW36"/>
<feature type="domain" description="ABC transporter" evidence="6">
    <location>
        <begin position="69"/>
        <end position="309"/>
    </location>
</feature>
<evidence type="ECO:0000256" key="1">
    <source>
        <dbReference type="ARBA" id="ARBA00022737"/>
    </source>
</evidence>
<dbReference type="eggNOG" id="KOG0927">
    <property type="taxonomic scope" value="Eukaryota"/>
</dbReference>
<protein>
    <recommendedName>
        <fullName evidence="6">ABC transporter domain-containing protein</fullName>
    </recommendedName>
</protein>
<dbReference type="Pfam" id="PF12848">
    <property type="entry name" value="ABC_tran_Xtn"/>
    <property type="match status" value="1"/>
</dbReference>
<dbReference type="OMA" id="YLDQHTK"/>
<dbReference type="Proteomes" id="UP000000226">
    <property type="component" value="Chromosome 5"/>
</dbReference>
<accession>V7BW36</accession>
<dbReference type="Pfam" id="PF00005">
    <property type="entry name" value="ABC_tran"/>
    <property type="match status" value="2"/>
</dbReference>
<dbReference type="PROSITE" id="PS50893">
    <property type="entry name" value="ABC_TRANSPORTER_2"/>
    <property type="match status" value="2"/>
</dbReference>
<dbReference type="PROSITE" id="PS00211">
    <property type="entry name" value="ABC_TRANSPORTER_1"/>
    <property type="match status" value="1"/>
</dbReference>
<reference evidence="8" key="1">
    <citation type="journal article" date="2014" name="Nat. Genet.">
        <title>A reference genome for common bean and genome-wide analysis of dual domestications.</title>
        <authorList>
            <person name="Schmutz J."/>
            <person name="McClean P.E."/>
            <person name="Mamidi S."/>
            <person name="Wu G.A."/>
            <person name="Cannon S.B."/>
            <person name="Grimwood J."/>
            <person name="Jenkins J."/>
            <person name="Shu S."/>
            <person name="Song Q."/>
            <person name="Chavarro C."/>
            <person name="Torres-Torres M."/>
            <person name="Geffroy V."/>
            <person name="Moghaddam S.M."/>
            <person name="Gao D."/>
            <person name="Abernathy B."/>
            <person name="Barry K."/>
            <person name="Blair M."/>
            <person name="Brick M.A."/>
            <person name="Chovatia M."/>
            <person name="Gepts P."/>
            <person name="Goodstein D.M."/>
            <person name="Gonzales M."/>
            <person name="Hellsten U."/>
            <person name="Hyten D.L."/>
            <person name="Jia G."/>
            <person name="Kelly J.D."/>
            <person name="Kudrna D."/>
            <person name="Lee R."/>
            <person name="Richard M.M."/>
            <person name="Miklas P.N."/>
            <person name="Osorno J.M."/>
            <person name="Rodrigues J."/>
            <person name="Thareau V."/>
            <person name="Urrea C.A."/>
            <person name="Wang M."/>
            <person name="Yu Y."/>
            <person name="Zhang M."/>
            <person name="Wing R.A."/>
            <person name="Cregan P.B."/>
            <person name="Rokhsar D.S."/>
            <person name="Jackson S.A."/>
        </authorList>
    </citation>
    <scope>NUCLEOTIDE SEQUENCE [LARGE SCALE GENOMIC DNA]</scope>
    <source>
        <strain evidence="8">cv. G19833</strain>
    </source>
</reference>
<keyword evidence="8" id="KW-1185">Reference proteome</keyword>
<dbReference type="SUPFAM" id="SSF52540">
    <property type="entry name" value="P-loop containing nucleoside triphosphate hydrolases"/>
    <property type="match status" value="2"/>
</dbReference>
<evidence type="ECO:0000256" key="4">
    <source>
        <dbReference type="ARBA" id="ARBA00061344"/>
    </source>
</evidence>
<feature type="compositionally biased region" description="Low complexity" evidence="5">
    <location>
        <begin position="13"/>
        <end position="36"/>
    </location>
</feature>
<evidence type="ECO:0000313" key="8">
    <source>
        <dbReference type="Proteomes" id="UP000000226"/>
    </source>
</evidence>
<dbReference type="STRING" id="3885.V7BW36"/>
<gene>
    <name evidence="7" type="ORF">PHAVU_005G131600g</name>
</gene>
<dbReference type="CDD" id="cd03221">
    <property type="entry name" value="ABCF_EF-3"/>
    <property type="match status" value="2"/>
</dbReference>
<dbReference type="GO" id="GO:0005524">
    <property type="term" value="F:ATP binding"/>
    <property type="evidence" value="ECO:0007669"/>
    <property type="project" value="UniProtKB-KW"/>
</dbReference>
<dbReference type="Gene3D" id="3.40.50.300">
    <property type="entry name" value="P-loop containing nucleotide triphosphate hydrolases"/>
    <property type="match status" value="2"/>
</dbReference>
<dbReference type="InterPro" id="IPR003593">
    <property type="entry name" value="AAA+_ATPase"/>
</dbReference>
<keyword evidence="2" id="KW-0547">Nucleotide-binding</keyword>
<sequence length="595" mass="66661">MVSDASKKKAAQKKAATAAKRGGKAAAASSKTSSSEKPADRLADGIGEIQISDRTCTGVLCSHPLSRDIRIESLSVTFHGHDLIVDSELELNYGRRYGLLGLNGCGKSTLLTAIGCRELPIPDHMDIYHLSREIEASDMSALEAVISCDEERLKLEKEAEALAAQDDGGGETLERIYERLDALDASTAEKRAAEILFGLGFNKQMQAKKTRDFSGGWRMRIALARALFMNPTILLLDEPTNHLDLEACVWLEENLKKFDRILVVVSHSQDFLNGICTNIIHMQNKKLKLYTGNYDQYVQTRAELEENQMKQYKWEQEQIASMKEYIARFGHGSAKLARQAQSKEKTLAKMERGGLTEKVVRDRILVFRFVDVGKLPPPVLQFVEVTFGYTPDNLIYKNLDFGVDLDSRIALVGPNGAGKSTLLKLMTGDLVPVGGMVRRHNHLRIAQFHQHLAEKLDLELSALQFMIKEYPGNEEERMRAAIGKFGLSGKAQVMPMKNLSDGQRSRVIFAWLAYRQPHLLLLDEPTNHLDIETIDSLAEALNEWDGGMVLVSHDFRLINQVAHEIWVCADQAVTRWEGDIMDFKEHLRSKAALSD</sequence>
<evidence type="ECO:0000313" key="7">
    <source>
        <dbReference type="EMBL" id="ESW22149.1"/>
    </source>
</evidence>
<dbReference type="InterPro" id="IPR003439">
    <property type="entry name" value="ABC_transporter-like_ATP-bd"/>
</dbReference>
<feature type="region of interest" description="Disordered" evidence="5">
    <location>
        <begin position="1"/>
        <end position="40"/>
    </location>
</feature>
<dbReference type="FunFam" id="3.40.50.300:FF:000104">
    <property type="entry name" value="ATP-binding cassette sub-family F member 3"/>
    <property type="match status" value="1"/>
</dbReference>
<proteinExistence type="inferred from homology"/>
<dbReference type="GO" id="GO:0016887">
    <property type="term" value="F:ATP hydrolysis activity"/>
    <property type="evidence" value="ECO:0007669"/>
    <property type="project" value="InterPro"/>
</dbReference>
<dbReference type="InterPro" id="IPR050611">
    <property type="entry name" value="ABCF"/>
</dbReference>
<feature type="domain" description="ABC transporter" evidence="6">
    <location>
        <begin position="380"/>
        <end position="595"/>
    </location>
</feature>